<organism evidence="2">
    <name type="scientific">uncultured Caudovirales phage</name>
    <dbReference type="NCBI Taxonomy" id="2100421"/>
    <lineage>
        <taxon>Viruses</taxon>
        <taxon>Duplodnaviria</taxon>
        <taxon>Heunggongvirae</taxon>
        <taxon>Uroviricota</taxon>
        <taxon>Caudoviricetes</taxon>
        <taxon>Peduoviridae</taxon>
        <taxon>Maltschvirus</taxon>
        <taxon>Maltschvirus maltsch</taxon>
    </lineage>
</organism>
<reference evidence="2" key="1">
    <citation type="submission" date="2020-04" db="EMBL/GenBank/DDBJ databases">
        <authorList>
            <person name="Chiriac C."/>
            <person name="Salcher M."/>
            <person name="Ghai R."/>
            <person name="Kavagutti S V."/>
        </authorList>
    </citation>
    <scope>NUCLEOTIDE SEQUENCE</scope>
</reference>
<evidence type="ECO:0008006" key="3">
    <source>
        <dbReference type="Google" id="ProtNLM"/>
    </source>
</evidence>
<sequence>MGYSKLFDTMWSGSLYGKFEASAVFMVLLSVCDQHGHVDMTPEAIAGKTGWPLEFINTGITELEKPDKRSRTPAAEGRRIQLLDGHRNWGWSITNYQKYRDLQRSVQRREYLTEAKRKERAAKREAQAPQQNSTTVNKSTIVNRCQPITDADADADAEGRDKPKNTTTLALEPSPAAPAASAPDPMAGFSEWYALYPRKRSRADAAKAWPKVCTKAGGPLVLIEALKRQLPSLIADMARDGGRYVPYPASWLNADQWADEIALDPNGMPPGAKPHALGWQMPDGKIVLNARNRSPSAAGG</sequence>
<name>A0A6J5L706_9CAUD</name>
<proteinExistence type="predicted"/>
<feature type="compositionally biased region" description="Low complexity" evidence="1">
    <location>
        <begin position="173"/>
        <end position="184"/>
    </location>
</feature>
<gene>
    <name evidence="2" type="ORF">UFOVP119_22</name>
</gene>
<evidence type="ECO:0000313" key="2">
    <source>
        <dbReference type="EMBL" id="CAB4130398.1"/>
    </source>
</evidence>
<feature type="region of interest" description="Disordered" evidence="1">
    <location>
        <begin position="115"/>
        <end position="184"/>
    </location>
</feature>
<accession>A0A6J5L706</accession>
<feature type="compositionally biased region" description="Basic and acidic residues" evidence="1">
    <location>
        <begin position="115"/>
        <end position="126"/>
    </location>
</feature>
<protein>
    <recommendedName>
        <fullName evidence="3">Helix-turn-helix domain containing protein</fullName>
    </recommendedName>
</protein>
<feature type="compositionally biased region" description="Polar residues" evidence="1">
    <location>
        <begin position="132"/>
        <end position="143"/>
    </location>
</feature>
<dbReference type="EMBL" id="LR796238">
    <property type="protein sequence ID" value="CAB4130398.1"/>
    <property type="molecule type" value="Genomic_DNA"/>
</dbReference>
<evidence type="ECO:0000256" key="1">
    <source>
        <dbReference type="SAM" id="MobiDB-lite"/>
    </source>
</evidence>